<accession>A0A645BSE9</accession>
<evidence type="ECO:0000313" key="1">
    <source>
        <dbReference type="EMBL" id="MPM68008.1"/>
    </source>
</evidence>
<dbReference type="AlphaFoldDB" id="A0A645BSE9"/>
<comment type="caution">
    <text evidence="1">The sequence shown here is derived from an EMBL/GenBank/DDBJ whole genome shotgun (WGS) entry which is preliminary data.</text>
</comment>
<reference evidence="1" key="1">
    <citation type="submission" date="2019-08" db="EMBL/GenBank/DDBJ databases">
        <authorList>
            <person name="Kucharzyk K."/>
            <person name="Murdoch R.W."/>
            <person name="Higgins S."/>
            <person name="Loffler F."/>
        </authorList>
    </citation>
    <scope>NUCLEOTIDE SEQUENCE</scope>
</reference>
<dbReference type="EMBL" id="VSSQ01022015">
    <property type="protein sequence ID" value="MPM68008.1"/>
    <property type="molecule type" value="Genomic_DNA"/>
</dbReference>
<protein>
    <submittedName>
        <fullName evidence="1">Uncharacterized protein</fullName>
    </submittedName>
</protein>
<sequence length="91" mass="9964">MLAKRRMLDVMNHRLVDGVCAGGDVSEQPSAAANRLKGCDGITRAGECRAHQLLAKGKLVDDMRIAGDHIRRMQNGLLIDLGFVFVNRDFG</sequence>
<name>A0A645BSE9_9ZZZZ</name>
<gene>
    <name evidence="1" type="ORF">SDC9_114934</name>
</gene>
<organism evidence="1">
    <name type="scientific">bioreactor metagenome</name>
    <dbReference type="NCBI Taxonomy" id="1076179"/>
    <lineage>
        <taxon>unclassified sequences</taxon>
        <taxon>metagenomes</taxon>
        <taxon>ecological metagenomes</taxon>
    </lineage>
</organism>
<proteinExistence type="predicted"/>